<proteinExistence type="predicted"/>
<keyword evidence="1" id="KW-0812">Transmembrane</keyword>
<evidence type="ECO:0000313" key="4">
    <source>
        <dbReference type="EMBL" id="WFE87525.1"/>
    </source>
</evidence>
<keyword evidence="1" id="KW-0472">Membrane</keyword>
<protein>
    <submittedName>
        <fullName evidence="4">Alpha/beta-hydrolase family protein</fullName>
    </submittedName>
</protein>
<feature type="transmembrane region" description="Helical" evidence="1">
    <location>
        <begin position="114"/>
        <end position="135"/>
    </location>
</feature>
<dbReference type="RefSeq" id="WP_265681758.1">
    <property type="nucleotide sequence ID" value="NZ_CP120863.1"/>
</dbReference>
<dbReference type="InterPro" id="IPR027788">
    <property type="entry name" value="Alpha/beta-hydrolase_N_dom"/>
</dbReference>
<keyword evidence="1" id="KW-1133">Transmembrane helix</keyword>
<gene>
    <name evidence="4" type="ORF">K1718_15255</name>
</gene>
<dbReference type="Pfam" id="PF15420">
    <property type="entry name" value="Abhydrolase_9_N"/>
    <property type="match status" value="1"/>
</dbReference>
<evidence type="ECO:0000259" key="3">
    <source>
        <dbReference type="Pfam" id="PF15420"/>
    </source>
</evidence>
<feature type="transmembrane region" description="Helical" evidence="1">
    <location>
        <begin position="38"/>
        <end position="61"/>
    </location>
</feature>
<reference evidence="4 5" key="1">
    <citation type="submission" date="2023-03" db="EMBL/GenBank/DDBJ databases">
        <title>Roseibium porphyridii sp. nov. and Roseibium rhodosorbium sp. nov. isolated from marine algae, Porphyridium cruentum and Rhodosorus marinus, respectively.</title>
        <authorList>
            <person name="Lee M.W."/>
            <person name="Choi B.J."/>
            <person name="Lee J.K."/>
            <person name="Choi D.G."/>
            <person name="Baek J.H."/>
            <person name="Bayburt H."/>
            <person name="Kim J.M."/>
            <person name="Han D.M."/>
            <person name="Kim K.H."/>
            <person name="Jeon C.O."/>
        </authorList>
    </citation>
    <scope>NUCLEOTIDE SEQUENCE [LARGE SCALE GENOMIC DNA]</scope>
    <source>
        <strain evidence="4 5">KMA01</strain>
    </source>
</reference>
<accession>A0ABY8F117</accession>
<keyword evidence="5" id="KW-1185">Reference proteome</keyword>
<evidence type="ECO:0000256" key="1">
    <source>
        <dbReference type="SAM" id="Phobius"/>
    </source>
</evidence>
<name>A0ABY8F117_9HYPH</name>
<evidence type="ECO:0000313" key="5">
    <source>
        <dbReference type="Proteomes" id="UP001209803"/>
    </source>
</evidence>
<organism evidence="4 5">
    <name type="scientific">Roseibium porphyridii</name>
    <dbReference type="NCBI Taxonomy" id="2866279"/>
    <lineage>
        <taxon>Bacteria</taxon>
        <taxon>Pseudomonadati</taxon>
        <taxon>Pseudomonadota</taxon>
        <taxon>Alphaproteobacteria</taxon>
        <taxon>Hyphomicrobiales</taxon>
        <taxon>Stappiaceae</taxon>
        <taxon>Roseibium</taxon>
    </lineage>
</organism>
<sequence length="549" mass="60593">MKVWEIAKAGWSAFALVLAVSFFGAALTPSLMPRDPLVQAALCGVAAVLGYETVLLVRTLWRYLELPEFGGRLAAWWNWAALASSLAIIAFSLTRAASWQDATRAAVGMMPLESAAPVYIFLVGSMIGLGLWLLFRMAGALRHFVALQLERMVPRRLGVVLSVGIVGWLLWALVDGALVRNLFKAADASFLAADILMEPDVVQPEDPLKTGSSASLIKWDEIGRRGRQFIATAPTVQEISEFQKGPVIDPIRVYVGRRSADTAEDRAKLALEEMIRVGGFERAVLVVMVPVGTGWMDPGAQDTLDFILAGNVATVAVQYSYLSSMLALVAHPDDGVDQARALFNAIYDHWTTLPKDQRPKFYVHGLSQGAFNSQATLPLLDMLGDPIQGTFWAGSPFFSRYWAEVRDQRNPGSPAWRPNYGNGSLIRVMNQYGGLEGDYLPWGPVRAVFLNYGSDPIVNFTFDSAIRAPAWLAEPRAPDVSDKLSWFPIVTMLQLVLDSMFALDIERYGHYYVAPDYIDGWAAVLEPEGWTQGRAEELKEVFSRRPAPF</sequence>
<dbReference type="Proteomes" id="UP001209803">
    <property type="component" value="Chromosome"/>
</dbReference>
<dbReference type="InterPro" id="IPR027787">
    <property type="entry name" value="Alpha/beta-hydrolase_catalytic"/>
</dbReference>
<dbReference type="InterPro" id="IPR012037">
    <property type="entry name" value="Alpha/beta-hydrolase_fam"/>
</dbReference>
<dbReference type="EMBL" id="CP120863">
    <property type="protein sequence ID" value="WFE87525.1"/>
    <property type="molecule type" value="Genomic_DNA"/>
</dbReference>
<feature type="transmembrane region" description="Helical" evidence="1">
    <location>
        <begin position="156"/>
        <end position="174"/>
    </location>
</feature>
<dbReference type="PIRSF" id="PIRSF007542">
    <property type="entry name" value="UCP007542"/>
    <property type="match status" value="1"/>
</dbReference>
<feature type="domain" description="Alpha/beta-hydrolase catalytic" evidence="2">
    <location>
        <begin position="251"/>
        <end position="537"/>
    </location>
</feature>
<feature type="domain" description="Alpha/beta-hydrolase N-terminal" evidence="3">
    <location>
        <begin position="27"/>
        <end position="234"/>
    </location>
</feature>
<feature type="transmembrane region" description="Helical" evidence="1">
    <location>
        <begin position="12"/>
        <end position="32"/>
    </location>
</feature>
<evidence type="ECO:0000259" key="2">
    <source>
        <dbReference type="Pfam" id="PF10081"/>
    </source>
</evidence>
<dbReference type="Pfam" id="PF10081">
    <property type="entry name" value="Abhydrolase_9"/>
    <property type="match status" value="1"/>
</dbReference>
<feature type="transmembrane region" description="Helical" evidence="1">
    <location>
        <begin position="73"/>
        <end position="94"/>
    </location>
</feature>